<dbReference type="EMBL" id="CVQH01002224">
    <property type="protein sequence ID" value="CRK09510.1"/>
    <property type="molecule type" value="Genomic_DNA"/>
</dbReference>
<dbReference type="SUPFAM" id="SSF52540">
    <property type="entry name" value="P-loop containing nucleoside triphosphate hydrolases"/>
    <property type="match status" value="1"/>
</dbReference>
<keyword evidence="4" id="KW-0347">Helicase</keyword>
<keyword evidence="5" id="KW-0067">ATP-binding</keyword>
<sequence length="1005" mass="111167">MSQSSTGAPQANSVKVSYTHASKDCAFIDNDPSKPIIINGISALDGQDLCSARFIVRRSSNFDSFIGIQLGFPLSTDLNESGAVVPTNRHVIVIKFPRGHFTYNVQPSMSEDLARFPGSTASKLCQVSVQFTDNAQATIHGYGVPFTNVSNTTAEGWINRHESFINGMTLPEFLHQTRFSFTVATAVNDVQAMMNIDKLPPPFEYPYGTDHEWNRERYEEQSRDLKGEKAYISSRFHLTAMTQSVVQDVIRLDQAAEEISRTPGPVYFVPFNPSIDPANEIKFYIIVPLTQEFRDAYASAWRRLARNLTLQVFLFRHTDDKDPAIWDCEIIVAPQRINILKDHPTALHEVVLKTRRSGSSEKRGDDYNINTFAGRLQADVVGLKAFEPMAESTNAVVSGSKEETADKMSLHRAVMRGTGFWDWTRGTDPAINMTSGLVAMSMARQPLPKLREFPVVNFLDIDDANYGPGFGKTTAIATATLCMQAKLDRIFCSATINVAVDNFADRLDQTTSSVCKRYNTGKQQEDPTRMRHRLVVRAYRMQDEFAASDRPRIPIAKTSKWRFHLSISSWLLAVLGSRAVGVRELTPDDSEGLFSLRASIEERPQYSNLLAVAKDQIGWDDYVLSGVLHKDAGHTLLKAIIEAADIICTTPSMATDDVCREWRTSVARGIAIDEAASMTRADLACVWGNSLLPCFLAGDDKQLPPAIMTGDEQDSEGNIFHRFVADSKLSALEYLMGTGLPVYHLKTQLRMGCGLFDVVAKEIYPEFAVGRDLESYAREKYPILVPAPSGTLQPIFVHCEGSSVFVDKFTGSKYSRDQIKIALDFAVDLLKFRPGITSSNLVLLTPYLSNFALIAAMRKSPEYAASLINTPPASTIDGFQGQEGDIVLVVMSTNRQSGPGFVCEAARLNLLLTRQRSGLVIFGDLTIAVPIATVAAEPGAPPSEDNSIDKKGKRKRKGKDDLPIREYHSDGSVGFSKATVLRNVFRTLSTAGRFVTIKAMKLEKA</sequence>
<dbReference type="Proteomes" id="UP000044602">
    <property type="component" value="Unassembled WGS sequence"/>
</dbReference>
<keyword evidence="3" id="KW-0378">Hydrolase</keyword>
<evidence type="ECO:0000256" key="3">
    <source>
        <dbReference type="ARBA" id="ARBA00022801"/>
    </source>
</evidence>
<organism evidence="9 10">
    <name type="scientific">Verticillium longisporum</name>
    <name type="common">Verticillium dahliae var. longisporum</name>
    <dbReference type="NCBI Taxonomy" id="100787"/>
    <lineage>
        <taxon>Eukaryota</taxon>
        <taxon>Fungi</taxon>
        <taxon>Dikarya</taxon>
        <taxon>Ascomycota</taxon>
        <taxon>Pezizomycotina</taxon>
        <taxon>Sordariomycetes</taxon>
        <taxon>Hypocreomycetidae</taxon>
        <taxon>Glomerellales</taxon>
        <taxon>Plectosphaerellaceae</taxon>
        <taxon>Verticillium</taxon>
    </lineage>
</organism>
<evidence type="ECO:0000256" key="6">
    <source>
        <dbReference type="SAM" id="MobiDB-lite"/>
    </source>
</evidence>
<feature type="domain" description="DNA2/NAM7 helicase-like C-terminal" evidence="8">
    <location>
        <begin position="730"/>
        <end position="924"/>
    </location>
</feature>
<reference evidence="9 10" key="1">
    <citation type="submission" date="2015-05" db="EMBL/GenBank/DDBJ databases">
        <authorList>
            <person name="Wang D.B."/>
            <person name="Wang M."/>
        </authorList>
    </citation>
    <scope>NUCLEOTIDE SEQUENCE [LARGE SCALE GENOMIC DNA]</scope>
    <source>
        <strain evidence="9">VL1</strain>
    </source>
</reference>
<dbReference type="GO" id="GO:0043139">
    <property type="term" value="F:5'-3' DNA helicase activity"/>
    <property type="evidence" value="ECO:0007669"/>
    <property type="project" value="TreeGrafter"/>
</dbReference>
<dbReference type="Pfam" id="PF13087">
    <property type="entry name" value="AAA_12"/>
    <property type="match status" value="1"/>
</dbReference>
<keyword evidence="10" id="KW-1185">Reference proteome</keyword>
<dbReference type="PANTHER" id="PTHR43788:SF8">
    <property type="entry name" value="DNA-BINDING PROTEIN SMUBP-2"/>
    <property type="match status" value="1"/>
</dbReference>
<evidence type="ECO:0000256" key="2">
    <source>
        <dbReference type="ARBA" id="ARBA00022741"/>
    </source>
</evidence>
<dbReference type="GO" id="GO:0016787">
    <property type="term" value="F:hydrolase activity"/>
    <property type="evidence" value="ECO:0007669"/>
    <property type="project" value="UniProtKB-KW"/>
</dbReference>
<feature type="domain" description="DNA2/NAM7 helicase helicase" evidence="7">
    <location>
        <begin position="636"/>
        <end position="708"/>
    </location>
</feature>
<gene>
    <name evidence="9" type="ORF">BN1708_002178</name>
</gene>
<comment type="similarity">
    <text evidence="1">Belongs to the DNA2/NAM7 helicase family.</text>
</comment>
<dbReference type="InterPro" id="IPR050534">
    <property type="entry name" value="Coronavir_polyprotein_1ab"/>
</dbReference>
<dbReference type="InterPro" id="IPR041677">
    <property type="entry name" value="DNA2/NAM7_AAA_11"/>
</dbReference>
<evidence type="ECO:0000256" key="4">
    <source>
        <dbReference type="ARBA" id="ARBA00022806"/>
    </source>
</evidence>
<name>A0A0G4KLI8_VERLO</name>
<evidence type="ECO:0000259" key="8">
    <source>
        <dbReference type="Pfam" id="PF13087"/>
    </source>
</evidence>
<keyword evidence="2" id="KW-0547">Nucleotide-binding</keyword>
<dbReference type="PANTHER" id="PTHR43788">
    <property type="entry name" value="DNA2/NAM7 HELICASE FAMILY MEMBER"/>
    <property type="match status" value="1"/>
</dbReference>
<feature type="region of interest" description="Disordered" evidence="6">
    <location>
        <begin position="936"/>
        <end position="965"/>
    </location>
</feature>
<dbReference type="AlphaFoldDB" id="A0A0G4KLI8"/>
<dbReference type="InterPro" id="IPR041679">
    <property type="entry name" value="DNA2/NAM7-like_C"/>
</dbReference>
<accession>A0A0G4KLI8</accession>
<evidence type="ECO:0000313" key="9">
    <source>
        <dbReference type="EMBL" id="CRK09510.1"/>
    </source>
</evidence>
<proteinExistence type="inferred from homology"/>
<evidence type="ECO:0000259" key="7">
    <source>
        <dbReference type="Pfam" id="PF13086"/>
    </source>
</evidence>
<dbReference type="Gene3D" id="3.40.50.300">
    <property type="entry name" value="P-loop containing nucleotide triphosphate hydrolases"/>
    <property type="match status" value="2"/>
</dbReference>
<evidence type="ECO:0000256" key="1">
    <source>
        <dbReference type="ARBA" id="ARBA00007913"/>
    </source>
</evidence>
<dbReference type="InterPro" id="IPR027417">
    <property type="entry name" value="P-loop_NTPase"/>
</dbReference>
<evidence type="ECO:0000256" key="5">
    <source>
        <dbReference type="ARBA" id="ARBA00022840"/>
    </source>
</evidence>
<dbReference type="Pfam" id="PF13086">
    <property type="entry name" value="AAA_11"/>
    <property type="match status" value="1"/>
</dbReference>
<evidence type="ECO:0000313" key="10">
    <source>
        <dbReference type="Proteomes" id="UP000044602"/>
    </source>
</evidence>
<dbReference type="GO" id="GO:0005524">
    <property type="term" value="F:ATP binding"/>
    <property type="evidence" value="ECO:0007669"/>
    <property type="project" value="UniProtKB-KW"/>
</dbReference>
<protein>
    <submittedName>
        <fullName evidence="9">Uncharacterized protein</fullName>
    </submittedName>
</protein>
<dbReference type="STRING" id="100787.A0A0G4KLI8"/>